<comment type="caution">
    <text evidence="2">The sequence shown here is derived from an EMBL/GenBank/DDBJ whole genome shotgun (WGS) entry which is preliminary data.</text>
</comment>
<evidence type="ECO:0000313" key="3">
    <source>
        <dbReference type="Proteomes" id="UP001226762"/>
    </source>
</evidence>
<reference evidence="2" key="2">
    <citation type="submission" date="2023-02" db="EMBL/GenBank/DDBJ databases">
        <title>'Rhodoalgimonas zhirmunskyi' gen. nov., isolated from a red alga.</title>
        <authorList>
            <person name="Nedashkovskaya O.I."/>
            <person name="Otstavnykh N.Y."/>
            <person name="Bystritskaya E.P."/>
            <person name="Balabanova L.A."/>
            <person name="Isaeva M.P."/>
        </authorList>
    </citation>
    <scope>NUCLEOTIDE SEQUENCE</scope>
    <source>
        <strain evidence="2">KCTC 52189</strain>
    </source>
</reference>
<sequence length="72" mass="8254">MSTPSTLARFSPWFRRPVLRGPQLSALLSLRRQREQLARLDTDALADIGVTRNAALAEARRPFWDAPEHWRG</sequence>
<name>A0AAE3WCD3_9RHOB</name>
<gene>
    <name evidence="2" type="ORF">NO357_08985</name>
</gene>
<protein>
    <submittedName>
        <fullName evidence="2">DUF1127 domain-containing protein</fullName>
    </submittedName>
</protein>
<reference evidence="2" key="1">
    <citation type="submission" date="2022-07" db="EMBL/GenBank/DDBJ databases">
        <authorList>
            <person name="Otstavnykh N."/>
            <person name="Isaeva M."/>
            <person name="Bystritskaya E."/>
        </authorList>
    </citation>
    <scope>NUCLEOTIDE SEQUENCE</scope>
    <source>
        <strain evidence="2">KCTC 52189</strain>
    </source>
</reference>
<keyword evidence="3" id="KW-1185">Reference proteome</keyword>
<feature type="domain" description="YjiS-like" evidence="1">
    <location>
        <begin position="29"/>
        <end position="52"/>
    </location>
</feature>
<dbReference type="InterPro" id="IPR009506">
    <property type="entry name" value="YjiS-like"/>
</dbReference>
<accession>A0AAE3WCD3</accession>
<dbReference type="EMBL" id="JANHAX010000002">
    <property type="protein sequence ID" value="MDQ2090029.1"/>
    <property type="molecule type" value="Genomic_DNA"/>
</dbReference>
<organism evidence="2 3">
    <name type="scientific">Marimonas arenosa</name>
    <dbReference type="NCBI Taxonomy" id="1795305"/>
    <lineage>
        <taxon>Bacteria</taxon>
        <taxon>Pseudomonadati</taxon>
        <taxon>Pseudomonadota</taxon>
        <taxon>Alphaproteobacteria</taxon>
        <taxon>Rhodobacterales</taxon>
        <taxon>Paracoccaceae</taxon>
        <taxon>Marimonas</taxon>
    </lineage>
</organism>
<evidence type="ECO:0000313" key="2">
    <source>
        <dbReference type="EMBL" id="MDQ2090029.1"/>
    </source>
</evidence>
<dbReference type="RefSeq" id="WP_306735295.1">
    <property type="nucleotide sequence ID" value="NZ_JANHAX010000002.1"/>
</dbReference>
<proteinExistence type="predicted"/>
<dbReference type="Pfam" id="PF06568">
    <property type="entry name" value="YjiS-like"/>
    <property type="match status" value="1"/>
</dbReference>
<dbReference type="Proteomes" id="UP001226762">
    <property type="component" value="Unassembled WGS sequence"/>
</dbReference>
<dbReference type="AlphaFoldDB" id="A0AAE3WCD3"/>
<evidence type="ECO:0000259" key="1">
    <source>
        <dbReference type="Pfam" id="PF06568"/>
    </source>
</evidence>